<evidence type="ECO:0000259" key="8">
    <source>
        <dbReference type="Pfam" id="PF02397"/>
    </source>
</evidence>
<dbReference type="EMBL" id="LCLO01000004">
    <property type="protein sequence ID" value="KKU19461.1"/>
    <property type="molecule type" value="Genomic_DNA"/>
</dbReference>
<dbReference type="GO" id="GO:0016020">
    <property type="term" value="C:membrane"/>
    <property type="evidence" value="ECO:0007669"/>
    <property type="project" value="UniProtKB-SubCell"/>
</dbReference>
<evidence type="ECO:0000256" key="1">
    <source>
        <dbReference type="ARBA" id="ARBA00004141"/>
    </source>
</evidence>
<dbReference type="Pfam" id="PF02397">
    <property type="entry name" value="Bac_transf"/>
    <property type="match status" value="1"/>
</dbReference>
<protein>
    <submittedName>
        <fullName evidence="9">Undecaprenyl-phosphate glucose phosphotransferase</fullName>
    </submittedName>
</protein>
<organism evidence="9 10">
    <name type="scientific">Candidatus Azambacteria bacterium GW2011_GWA2_45_90</name>
    <dbReference type="NCBI Taxonomy" id="1618614"/>
    <lineage>
        <taxon>Bacteria</taxon>
        <taxon>Candidatus Azamiibacteriota</taxon>
    </lineage>
</organism>
<comment type="subcellular location">
    <subcellularLocation>
        <location evidence="1">Membrane</location>
        <topology evidence="1">Multi-pass membrane protein</topology>
    </subcellularLocation>
</comment>
<comment type="caution">
    <text evidence="9">The sequence shown here is derived from an EMBL/GenBank/DDBJ whole genome shotgun (WGS) entry which is preliminary data.</text>
</comment>
<evidence type="ECO:0000256" key="5">
    <source>
        <dbReference type="ARBA" id="ARBA00022989"/>
    </source>
</evidence>
<evidence type="ECO:0000313" key="9">
    <source>
        <dbReference type="EMBL" id="KKU19461.1"/>
    </source>
</evidence>
<comment type="similarity">
    <text evidence="2">Belongs to the bacterial sugar transferase family.</text>
</comment>
<keyword evidence="4 7" id="KW-0812">Transmembrane</keyword>
<gene>
    <name evidence="9" type="ORF">UX27_C0004G0010</name>
</gene>
<evidence type="ECO:0000256" key="7">
    <source>
        <dbReference type="SAM" id="Phobius"/>
    </source>
</evidence>
<evidence type="ECO:0000256" key="4">
    <source>
        <dbReference type="ARBA" id="ARBA00022692"/>
    </source>
</evidence>
<feature type="transmembrane region" description="Helical" evidence="7">
    <location>
        <begin position="112"/>
        <end position="133"/>
    </location>
</feature>
<feature type="transmembrane region" description="Helical" evidence="7">
    <location>
        <begin position="84"/>
        <end position="106"/>
    </location>
</feature>
<name>A0A0G1NG32_9BACT</name>
<dbReference type="InterPro" id="IPR017475">
    <property type="entry name" value="EPS_sugar_tfrase"/>
</dbReference>
<reference evidence="9 10" key="1">
    <citation type="journal article" date="2015" name="Nature">
        <title>rRNA introns, odd ribosomes, and small enigmatic genomes across a large radiation of phyla.</title>
        <authorList>
            <person name="Brown C.T."/>
            <person name="Hug L.A."/>
            <person name="Thomas B.C."/>
            <person name="Sharon I."/>
            <person name="Castelle C.J."/>
            <person name="Singh A."/>
            <person name="Wilkins M.J."/>
            <person name="Williams K.H."/>
            <person name="Banfield J.F."/>
        </authorList>
    </citation>
    <scope>NUCLEOTIDE SEQUENCE [LARGE SCALE GENOMIC DNA]</scope>
</reference>
<feature type="transmembrane region" description="Helical" evidence="7">
    <location>
        <begin position="51"/>
        <end position="72"/>
    </location>
</feature>
<evidence type="ECO:0000256" key="6">
    <source>
        <dbReference type="ARBA" id="ARBA00023136"/>
    </source>
</evidence>
<dbReference type="InterPro" id="IPR003362">
    <property type="entry name" value="Bact_transf"/>
</dbReference>
<dbReference type="GO" id="GO:0016780">
    <property type="term" value="F:phosphotransferase activity, for other substituted phosphate groups"/>
    <property type="evidence" value="ECO:0007669"/>
    <property type="project" value="TreeGrafter"/>
</dbReference>
<sequence length="471" mass="53719">MKRSELIFSALLVPTDFLMLFAAGLTAYFLRTGSLISGFLPVRFNLPLREYLLILSLIIPLWLIIFALAGLYKLKITRSTIEEFFGLVTASAAGFMAVVVFIFLRGEFFDSRFIILVAWFFAVVFVMAGRIIMRQVQKYLLVHYDFGSHKVLVIGKDDLSRLIVEQIETEPASGYKIVKHLFQPDIAEVRQAVDNPGIDEVILADPDYPKEKVLELIDFCNETRLTFKYVPNLFQALTTNVGVDTFTGLPLIELKRTALEGWGKIIKKIIDVIGSLFGIIFFAPLMALIALAVKLDSPGPVTYRNQRVGQKGVFDTYKFRSMKFEYCTGPYYPNAGKADTYEERLRDEKSKPGPVFKILNDPRRTKIGRFLEKTSLDELPQFFNVLKGEMSLVGPRPHMPKEVAQYERRHQVVFNVKPGITGLAQISGRSDLDFEEEVKLDAYYIENWSLALDFKIMLKTPFAVLFKKHKQ</sequence>
<evidence type="ECO:0000256" key="3">
    <source>
        <dbReference type="ARBA" id="ARBA00022679"/>
    </source>
</evidence>
<proteinExistence type="inferred from homology"/>
<dbReference type="Gene3D" id="3.40.50.720">
    <property type="entry name" value="NAD(P)-binding Rossmann-like Domain"/>
    <property type="match status" value="1"/>
</dbReference>
<dbReference type="NCBIfam" id="TIGR03025">
    <property type="entry name" value="EPS_sugtrans"/>
    <property type="match status" value="1"/>
</dbReference>
<dbReference type="AlphaFoldDB" id="A0A0G1NG32"/>
<keyword evidence="6 7" id="KW-0472">Membrane</keyword>
<accession>A0A0G1NG32</accession>
<dbReference type="PANTHER" id="PTHR30576:SF10">
    <property type="entry name" value="SLL5057 PROTEIN"/>
    <property type="match status" value="1"/>
</dbReference>
<keyword evidence="5 7" id="KW-1133">Transmembrane helix</keyword>
<dbReference type="Pfam" id="PF13727">
    <property type="entry name" value="CoA_binding_3"/>
    <property type="match status" value="1"/>
</dbReference>
<feature type="transmembrane region" description="Helical" evidence="7">
    <location>
        <begin position="272"/>
        <end position="293"/>
    </location>
</feature>
<dbReference type="PANTHER" id="PTHR30576">
    <property type="entry name" value="COLANIC BIOSYNTHESIS UDP-GLUCOSE LIPID CARRIER TRANSFERASE"/>
    <property type="match status" value="1"/>
</dbReference>
<feature type="domain" description="Bacterial sugar transferase" evidence="8">
    <location>
        <begin position="267"/>
        <end position="465"/>
    </location>
</feature>
<feature type="transmembrane region" description="Helical" evidence="7">
    <location>
        <begin position="7"/>
        <end position="31"/>
    </location>
</feature>
<keyword evidence="3 9" id="KW-0808">Transferase</keyword>
<dbReference type="Proteomes" id="UP000034644">
    <property type="component" value="Unassembled WGS sequence"/>
</dbReference>
<evidence type="ECO:0000256" key="2">
    <source>
        <dbReference type="ARBA" id="ARBA00006464"/>
    </source>
</evidence>
<evidence type="ECO:0000313" key="10">
    <source>
        <dbReference type="Proteomes" id="UP000034644"/>
    </source>
</evidence>